<accession>A0A512M969</accession>
<sequence>MISSSDFFNPDYEVRRPGAAGFISLDVNTTPYTPGDQTQGNVTWNHTAGGLVQTGLDLTPLVNLTIDAQLAAYTRTSGDTLTFGRQLDVTTTGIIGAFGGTVTGLTNDVLGASAINSWASTATVGGLSLSQGVHYNVSFDVTAGAGINLNALSAANFALSSGGNPIENIDSIETLNVLNILQVGGGLATINFEFIAQSPLTELTFDFDAATIANVSLLGTVSGNQTVLQFSNMSLAPVPEASSLFLLAAGMLFQLRRHRRYA</sequence>
<dbReference type="AlphaFoldDB" id="A0A512M969"/>
<name>A0A512M969_9BACT</name>
<protein>
    <recommendedName>
        <fullName evidence="1">Ice-binding protein C-terminal domain-containing protein</fullName>
    </recommendedName>
</protein>
<dbReference type="EMBL" id="BKAG01000016">
    <property type="protein sequence ID" value="GEP43272.1"/>
    <property type="molecule type" value="Genomic_DNA"/>
</dbReference>
<feature type="domain" description="Ice-binding protein C-terminal" evidence="1">
    <location>
        <begin position="237"/>
        <end position="260"/>
    </location>
</feature>
<dbReference type="OrthoDB" id="192318at2"/>
<reference evidence="2 3" key="1">
    <citation type="submission" date="2019-07" db="EMBL/GenBank/DDBJ databases">
        <title>Whole genome shotgun sequence of Brevifollis gellanilyticus NBRC 108608.</title>
        <authorList>
            <person name="Hosoyama A."/>
            <person name="Uohara A."/>
            <person name="Ohji S."/>
            <person name="Ichikawa N."/>
        </authorList>
    </citation>
    <scope>NUCLEOTIDE SEQUENCE [LARGE SCALE GENOMIC DNA]</scope>
    <source>
        <strain evidence="2 3">NBRC 108608</strain>
    </source>
</reference>
<evidence type="ECO:0000259" key="1">
    <source>
        <dbReference type="Pfam" id="PF07589"/>
    </source>
</evidence>
<evidence type="ECO:0000313" key="3">
    <source>
        <dbReference type="Proteomes" id="UP000321577"/>
    </source>
</evidence>
<gene>
    <name evidence="2" type="ORF">BGE01nite_25630</name>
</gene>
<proteinExistence type="predicted"/>
<dbReference type="Proteomes" id="UP000321577">
    <property type="component" value="Unassembled WGS sequence"/>
</dbReference>
<dbReference type="Pfam" id="PF07589">
    <property type="entry name" value="PEP-CTERM"/>
    <property type="match status" value="1"/>
</dbReference>
<evidence type="ECO:0000313" key="2">
    <source>
        <dbReference type="EMBL" id="GEP43272.1"/>
    </source>
</evidence>
<dbReference type="RefSeq" id="WP_146850853.1">
    <property type="nucleotide sequence ID" value="NZ_BKAG01000016.1"/>
</dbReference>
<dbReference type="InterPro" id="IPR013424">
    <property type="entry name" value="Ice-binding_C"/>
</dbReference>
<comment type="caution">
    <text evidence="2">The sequence shown here is derived from an EMBL/GenBank/DDBJ whole genome shotgun (WGS) entry which is preliminary data.</text>
</comment>
<keyword evidence="3" id="KW-1185">Reference proteome</keyword>
<organism evidence="2 3">
    <name type="scientific">Brevifollis gellanilyticus</name>
    <dbReference type="NCBI Taxonomy" id="748831"/>
    <lineage>
        <taxon>Bacteria</taxon>
        <taxon>Pseudomonadati</taxon>
        <taxon>Verrucomicrobiota</taxon>
        <taxon>Verrucomicrobiia</taxon>
        <taxon>Verrucomicrobiales</taxon>
        <taxon>Verrucomicrobiaceae</taxon>
    </lineage>
</organism>